<dbReference type="InterPro" id="IPR001279">
    <property type="entry name" value="Metallo-B-lactamas"/>
</dbReference>
<protein>
    <submittedName>
        <fullName evidence="2">Metallo-beta-lactamase class B</fullName>
    </submittedName>
</protein>
<dbReference type="AlphaFoldDB" id="A0A318UKX4"/>
<organism evidence="2 3">
    <name type="scientific">Pedobacter nutrimenti</name>
    <dbReference type="NCBI Taxonomy" id="1241337"/>
    <lineage>
        <taxon>Bacteria</taxon>
        <taxon>Pseudomonadati</taxon>
        <taxon>Bacteroidota</taxon>
        <taxon>Sphingobacteriia</taxon>
        <taxon>Sphingobacteriales</taxon>
        <taxon>Sphingobacteriaceae</taxon>
        <taxon>Pedobacter</taxon>
    </lineage>
</organism>
<dbReference type="InterPro" id="IPR050855">
    <property type="entry name" value="NDM-1-like"/>
</dbReference>
<evidence type="ECO:0000313" key="3">
    <source>
        <dbReference type="Proteomes" id="UP000248198"/>
    </source>
</evidence>
<dbReference type="NCBIfam" id="NF012229">
    <property type="entry name" value="bla_class_B_core"/>
    <property type="match status" value="1"/>
</dbReference>
<dbReference type="Gene3D" id="3.60.15.10">
    <property type="entry name" value="Ribonuclease Z/Hydroxyacylglutathione hydrolase-like"/>
    <property type="match status" value="1"/>
</dbReference>
<evidence type="ECO:0000259" key="1">
    <source>
        <dbReference type="SMART" id="SM00849"/>
    </source>
</evidence>
<sequence>MKFKEDQRNKFGEYVNRIFYLRLYLFPMSRHPFKLVVSVLWLTFYSFVGFAQEVEEPGDTPVEWSKPYPPFRIAGNLYYVGTQDLACYLITTPKGNILINTGLASSVGQLKTNIEALGFKFKSLKILLTTQAHYDHMGAMAAVQKITGAKFMVDQGDREVAEDGGRSDYAIGADKSTYRPVKVDRVLHNGDKITLGGTELVMLHHPGHTKGSCSFQFIVKDKKRTYKVLIANMPTIVTDKKFSELRSYPQIAADYAYTIKSMKSLSFDIWLASHASQFKLQAKHKPGAPYNPEAFMDHRGYNDSLKKLEEQFLKK</sequence>
<dbReference type="Proteomes" id="UP000248198">
    <property type="component" value="Unassembled WGS sequence"/>
</dbReference>
<gene>
    <name evidence="2" type="ORF">B0O44_101575</name>
</gene>
<keyword evidence="3" id="KW-1185">Reference proteome</keyword>
<dbReference type="NCBIfam" id="NF033105">
    <property type="entry name" value="bla_subclass_B3"/>
    <property type="match status" value="1"/>
</dbReference>
<dbReference type="PANTHER" id="PTHR42951:SF17">
    <property type="entry name" value="METALLO-BETA-LACTAMASE DOMAIN-CONTAINING PROTEIN"/>
    <property type="match status" value="1"/>
</dbReference>
<accession>A0A318UKX4</accession>
<comment type="caution">
    <text evidence="2">The sequence shown here is derived from an EMBL/GenBank/DDBJ whole genome shotgun (WGS) entry which is preliminary data.</text>
</comment>
<dbReference type="InterPro" id="IPR036866">
    <property type="entry name" value="RibonucZ/Hydroxyglut_hydro"/>
</dbReference>
<dbReference type="SUPFAM" id="SSF56281">
    <property type="entry name" value="Metallo-hydrolase/oxidoreductase"/>
    <property type="match status" value="1"/>
</dbReference>
<dbReference type="EMBL" id="QKLU01000001">
    <property type="protein sequence ID" value="PYF77096.1"/>
    <property type="molecule type" value="Genomic_DNA"/>
</dbReference>
<feature type="domain" description="Metallo-beta-lactamase" evidence="1">
    <location>
        <begin position="84"/>
        <end position="274"/>
    </location>
</feature>
<evidence type="ECO:0000313" key="2">
    <source>
        <dbReference type="EMBL" id="PYF77096.1"/>
    </source>
</evidence>
<proteinExistence type="predicted"/>
<reference evidence="2 3" key="1">
    <citation type="submission" date="2018-06" db="EMBL/GenBank/DDBJ databases">
        <title>Genomic Encyclopedia of Archaeal and Bacterial Type Strains, Phase II (KMG-II): from individual species to whole genera.</title>
        <authorList>
            <person name="Goeker M."/>
        </authorList>
    </citation>
    <scope>NUCLEOTIDE SEQUENCE [LARGE SCALE GENOMIC DNA]</scope>
    <source>
        <strain evidence="2 3">DSM 27372</strain>
    </source>
</reference>
<name>A0A318UKX4_9SPHI</name>
<dbReference type="Pfam" id="PF00753">
    <property type="entry name" value="Lactamase_B"/>
    <property type="match status" value="1"/>
</dbReference>
<dbReference type="SMART" id="SM00849">
    <property type="entry name" value="Lactamase_B"/>
    <property type="match status" value="1"/>
</dbReference>
<dbReference type="PANTHER" id="PTHR42951">
    <property type="entry name" value="METALLO-BETA-LACTAMASE DOMAIN-CONTAINING"/>
    <property type="match status" value="1"/>
</dbReference>